<comment type="caution">
    <text evidence="22">The sequence shown here is derived from an EMBL/GenBank/DDBJ whole genome shotgun (WGS) entry which is preliminary data.</text>
</comment>
<evidence type="ECO:0000256" key="19">
    <source>
        <dbReference type="SAM" id="Phobius"/>
    </source>
</evidence>
<keyword evidence="6 18" id="KW-0645">Protease</keyword>
<evidence type="ECO:0000256" key="9">
    <source>
        <dbReference type="ARBA" id="ARBA00022692"/>
    </source>
</evidence>
<feature type="transmembrane region" description="Helical" evidence="19">
    <location>
        <begin position="259"/>
        <end position="278"/>
    </location>
</feature>
<dbReference type="InterPro" id="IPR050882">
    <property type="entry name" value="Prepilin_peptidase/N-MTase"/>
</dbReference>
<comment type="catalytic activity">
    <reaction evidence="14 18">
        <text>Typically cleaves a -Gly-|-Phe- bond to release an N-terminal, basic peptide of 5-8 residues from type IV prepilin, and then N-methylates the new N-terminal amino group, the methyl donor being S-adenosyl-L-methionine.</text>
        <dbReference type="EC" id="3.4.23.43"/>
    </reaction>
</comment>
<keyword evidence="5 18" id="KW-0489">Methyltransferase</keyword>
<evidence type="ECO:0000256" key="5">
    <source>
        <dbReference type="ARBA" id="ARBA00022603"/>
    </source>
</evidence>
<evidence type="ECO:0000256" key="12">
    <source>
        <dbReference type="ARBA" id="ARBA00023136"/>
    </source>
</evidence>
<dbReference type="GO" id="GO:0008168">
    <property type="term" value="F:methyltransferase activity"/>
    <property type="evidence" value="ECO:0007669"/>
    <property type="project" value="UniProtKB-KW"/>
</dbReference>
<evidence type="ECO:0000256" key="14">
    <source>
        <dbReference type="ARBA" id="ARBA00050401"/>
    </source>
</evidence>
<evidence type="ECO:0000256" key="15">
    <source>
        <dbReference type="ARBA" id="ARBA00067082"/>
    </source>
</evidence>
<organism evidence="22 23">
    <name type="scientific">Candidatus Muproteobacteria bacterium RBG_16_62_13</name>
    <dbReference type="NCBI Taxonomy" id="1817756"/>
    <lineage>
        <taxon>Bacteria</taxon>
        <taxon>Pseudomonadati</taxon>
        <taxon>Pseudomonadota</taxon>
        <taxon>Candidatus Muproteobacteria</taxon>
    </lineage>
</organism>
<keyword evidence="11 19" id="KW-1133">Transmembrane helix</keyword>
<evidence type="ECO:0000256" key="13">
    <source>
        <dbReference type="ARBA" id="ARBA00023268"/>
    </source>
</evidence>
<feature type="transmembrane region" description="Helical" evidence="19">
    <location>
        <begin position="119"/>
        <end position="150"/>
    </location>
</feature>
<dbReference type="InterPro" id="IPR010627">
    <property type="entry name" value="Prepilin_pept_A24_N"/>
</dbReference>
<evidence type="ECO:0000256" key="16">
    <source>
        <dbReference type="ARBA" id="ARBA00071870"/>
    </source>
</evidence>
<keyword evidence="9 18" id="KW-0812">Transmembrane</keyword>
<evidence type="ECO:0000256" key="10">
    <source>
        <dbReference type="ARBA" id="ARBA00022801"/>
    </source>
</evidence>
<dbReference type="FunFam" id="1.20.120.1220:FF:000001">
    <property type="entry name" value="Type 4 prepilin-like proteins leader peptide-processing enzyme"/>
    <property type="match status" value="1"/>
</dbReference>
<evidence type="ECO:0000256" key="7">
    <source>
        <dbReference type="ARBA" id="ARBA00022679"/>
    </source>
</evidence>
<dbReference type="PRINTS" id="PR00864">
    <property type="entry name" value="PREPILNPTASE"/>
</dbReference>
<dbReference type="GO" id="GO:0006465">
    <property type="term" value="P:signal peptide processing"/>
    <property type="evidence" value="ECO:0007669"/>
    <property type="project" value="TreeGrafter"/>
</dbReference>
<dbReference type="AlphaFoldDB" id="A0A1F6T1C4"/>
<accession>A0A1F6T1C4</accession>
<reference evidence="22 23" key="1">
    <citation type="journal article" date="2016" name="Nat. Commun.">
        <title>Thousands of microbial genomes shed light on interconnected biogeochemical processes in an aquifer system.</title>
        <authorList>
            <person name="Anantharaman K."/>
            <person name="Brown C.T."/>
            <person name="Hug L.A."/>
            <person name="Sharon I."/>
            <person name="Castelle C.J."/>
            <person name="Probst A.J."/>
            <person name="Thomas B.C."/>
            <person name="Singh A."/>
            <person name="Wilkins M.J."/>
            <person name="Karaoz U."/>
            <person name="Brodie E.L."/>
            <person name="Williams K.H."/>
            <person name="Hubbard S.S."/>
            <person name="Banfield J.F."/>
        </authorList>
    </citation>
    <scope>NUCLEOTIDE SEQUENCE [LARGE SCALE GENOMIC DNA]</scope>
</reference>
<dbReference type="PANTHER" id="PTHR30487:SF0">
    <property type="entry name" value="PREPILIN LEADER PEPTIDASE_N-METHYLTRANSFERASE-RELATED"/>
    <property type="match status" value="1"/>
</dbReference>
<feature type="transmembrane region" description="Helical" evidence="19">
    <location>
        <begin position="14"/>
        <end position="35"/>
    </location>
</feature>
<dbReference type="PANTHER" id="PTHR30487">
    <property type="entry name" value="TYPE 4 PREPILIN-LIKE PROTEINS LEADER PEPTIDE-PROCESSING ENZYME"/>
    <property type="match status" value="1"/>
</dbReference>
<evidence type="ECO:0000313" key="22">
    <source>
        <dbReference type="EMBL" id="OGI38914.1"/>
    </source>
</evidence>
<feature type="domain" description="Prepilin type IV endopeptidase peptidase" evidence="20">
    <location>
        <begin position="138"/>
        <end position="247"/>
    </location>
</feature>
<keyword evidence="8" id="KW-0949">S-adenosyl-L-methionine</keyword>
<dbReference type="EC" id="2.1.1.-" evidence="18"/>
<comment type="similarity">
    <text evidence="2 17">Belongs to the peptidase A24 family.</text>
</comment>
<dbReference type="GO" id="GO:0004190">
    <property type="term" value="F:aspartic-type endopeptidase activity"/>
    <property type="evidence" value="ECO:0007669"/>
    <property type="project" value="UniProtKB-EC"/>
</dbReference>
<keyword evidence="4" id="KW-0997">Cell inner membrane</keyword>
<dbReference type="EC" id="3.4.23.43" evidence="15 18"/>
<name>A0A1F6T1C4_9PROT</name>
<evidence type="ECO:0000259" key="20">
    <source>
        <dbReference type="Pfam" id="PF01478"/>
    </source>
</evidence>
<evidence type="ECO:0000259" key="21">
    <source>
        <dbReference type="Pfam" id="PF06750"/>
    </source>
</evidence>
<gene>
    <name evidence="22" type="ORF">A2140_01100</name>
</gene>
<evidence type="ECO:0000256" key="1">
    <source>
        <dbReference type="ARBA" id="ARBA00004429"/>
    </source>
</evidence>
<dbReference type="GO" id="GO:0032259">
    <property type="term" value="P:methylation"/>
    <property type="evidence" value="ECO:0007669"/>
    <property type="project" value="UniProtKB-KW"/>
</dbReference>
<evidence type="ECO:0000313" key="23">
    <source>
        <dbReference type="Proteomes" id="UP000178379"/>
    </source>
</evidence>
<evidence type="ECO:0000256" key="2">
    <source>
        <dbReference type="ARBA" id="ARBA00005801"/>
    </source>
</evidence>
<dbReference type="Pfam" id="PF01478">
    <property type="entry name" value="Peptidase_A24"/>
    <property type="match status" value="1"/>
</dbReference>
<feature type="transmembrane region" description="Helical" evidence="19">
    <location>
        <begin position="211"/>
        <end position="228"/>
    </location>
</feature>
<evidence type="ECO:0000256" key="8">
    <source>
        <dbReference type="ARBA" id="ARBA00022691"/>
    </source>
</evidence>
<feature type="transmembrane region" description="Helical" evidence="19">
    <location>
        <begin position="177"/>
        <end position="199"/>
    </location>
</feature>
<keyword evidence="10 18" id="KW-0378">Hydrolase</keyword>
<dbReference type="InterPro" id="IPR000045">
    <property type="entry name" value="Prepilin_IV_endopep_pep"/>
</dbReference>
<evidence type="ECO:0000256" key="6">
    <source>
        <dbReference type="ARBA" id="ARBA00022670"/>
    </source>
</evidence>
<feature type="transmembrane region" description="Helical" evidence="19">
    <location>
        <begin position="234"/>
        <end position="252"/>
    </location>
</feature>
<evidence type="ECO:0000256" key="11">
    <source>
        <dbReference type="ARBA" id="ARBA00022989"/>
    </source>
</evidence>
<dbReference type="EMBL" id="MFSQ01000110">
    <property type="protein sequence ID" value="OGI38914.1"/>
    <property type="molecule type" value="Genomic_DNA"/>
</dbReference>
<evidence type="ECO:0000256" key="3">
    <source>
        <dbReference type="ARBA" id="ARBA00022475"/>
    </source>
</evidence>
<evidence type="ECO:0000256" key="17">
    <source>
        <dbReference type="RuleBase" id="RU003793"/>
    </source>
</evidence>
<dbReference type="Pfam" id="PF06750">
    <property type="entry name" value="A24_N_bact"/>
    <property type="match status" value="1"/>
</dbReference>
<dbReference type="STRING" id="1817756.A2140_01100"/>
<dbReference type="InterPro" id="IPR014032">
    <property type="entry name" value="Peptidase_A24A_bac"/>
</dbReference>
<dbReference type="Proteomes" id="UP000178379">
    <property type="component" value="Unassembled WGS sequence"/>
</dbReference>
<evidence type="ECO:0000256" key="18">
    <source>
        <dbReference type="RuleBase" id="RU003794"/>
    </source>
</evidence>
<feature type="domain" description="Prepilin peptidase A24 N-terminal" evidence="21">
    <location>
        <begin position="22"/>
        <end position="128"/>
    </location>
</feature>
<keyword evidence="13 18" id="KW-0511">Multifunctional enzyme</keyword>
<dbReference type="Gene3D" id="1.20.120.1220">
    <property type="match status" value="1"/>
</dbReference>
<comment type="subcellular location">
    <subcellularLocation>
        <location evidence="1">Cell inner membrane</location>
        <topology evidence="1">Multi-pass membrane protein</topology>
    </subcellularLocation>
    <subcellularLocation>
        <location evidence="18">Cell membrane</location>
        <topology evidence="18">Multi-pass membrane protein</topology>
    </subcellularLocation>
</comment>
<protein>
    <recommendedName>
        <fullName evidence="16 18">Prepilin leader peptidase/N-methyltransferase</fullName>
        <ecNumber evidence="18">2.1.1.-</ecNumber>
        <ecNumber evidence="15 18">3.4.23.43</ecNumber>
    </recommendedName>
</protein>
<keyword evidence="3" id="KW-1003">Cell membrane</keyword>
<keyword evidence="7 18" id="KW-0808">Transferase</keyword>
<sequence length="292" mass="32280">MTREVLQLLAGQPLLFGLVAALFGLVVGSFLNVVVPRLPVMLERQWRRQCAELTDTAPAAEAEPYSLVRPRSRCPHCGHAIRAHENIPILSYLWLRGKCSQCGQGISWRYPAVELLTGLLSFVVAWHFGFGLNAMAALLFTWTLVALAFVDLETQYLPDNLTLPLLWLGLLVNLDNGFVPLGQAVIGAIAGYLSLWLVFHGFRLITGKEGMGYGDFKLFAAFGAWLGWQQLPFIILAASLIGALTGLAMILWRGFDRRLPIPFGPFLCAAGWVSLLWGPQITQAYLRFARLG</sequence>
<dbReference type="GO" id="GO:0005886">
    <property type="term" value="C:plasma membrane"/>
    <property type="evidence" value="ECO:0007669"/>
    <property type="project" value="UniProtKB-SubCell"/>
</dbReference>
<evidence type="ECO:0000256" key="4">
    <source>
        <dbReference type="ARBA" id="ARBA00022519"/>
    </source>
</evidence>
<comment type="function">
    <text evidence="18">Plays an essential role in type IV pili and type II pseudopili formation by proteolytically removing the leader sequence from substrate proteins and subsequently monomethylating the alpha-amino group of the newly exposed N-terminal phenylalanine.</text>
</comment>
<proteinExistence type="inferred from homology"/>
<keyword evidence="12 19" id="KW-0472">Membrane</keyword>